<dbReference type="InterPro" id="IPR033432">
    <property type="entry name" value="GH94_catalytic"/>
</dbReference>
<dbReference type="GO" id="GO:0016757">
    <property type="term" value="F:glycosyltransferase activity"/>
    <property type="evidence" value="ECO:0007669"/>
    <property type="project" value="UniProtKB-KW"/>
</dbReference>
<feature type="domain" description="Glycosyl hydrolase 94 catalytic" evidence="4">
    <location>
        <begin position="324"/>
        <end position="722"/>
    </location>
</feature>
<dbReference type="Gene3D" id="2.70.98.40">
    <property type="entry name" value="Glycoside hydrolase, family 65, N-terminal domain"/>
    <property type="match status" value="1"/>
</dbReference>
<keyword evidence="6" id="KW-1185">Reference proteome</keyword>
<dbReference type="PANTHER" id="PTHR37469">
    <property type="entry name" value="CELLOBIONIC ACID PHOSPHORYLASE-RELATED"/>
    <property type="match status" value="1"/>
</dbReference>
<protein>
    <submittedName>
        <fullName evidence="5">Glycosyltransferase 36</fullName>
    </submittedName>
</protein>
<dbReference type="Gene3D" id="1.50.10.10">
    <property type="match status" value="1"/>
</dbReference>
<dbReference type="eggNOG" id="COG3459">
    <property type="taxonomic scope" value="Bacteria"/>
</dbReference>
<dbReference type="SUPFAM" id="SSF74650">
    <property type="entry name" value="Galactose mutarotase-like"/>
    <property type="match status" value="1"/>
</dbReference>
<organism evidence="5 6">
    <name type="scientific">Fimbriimonas ginsengisoli Gsoil 348</name>
    <dbReference type="NCBI Taxonomy" id="661478"/>
    <lineage>
        <taxon>Bacteria</taxon>
        <taxon>Bacillati</taxon>
        <taxon>Armatimonadota</taxon>
        <taxon>Fimbriimonadia</taxon>
        <taxon>Fimbriimonadales</taxon>
        <taxon>Fimbriimonadaceae</taxon>
        <taxon>Fimbriimonas</taxon>
    </lineage>
</organism>
<dbReference type="InterPro" id="IPR012341">
    <property type="entry name" value="6hp_glycosidase-like_sf"/>
</dbReference>
<dbReference type="HOGENOM" id="CLU_019054_0_0_0"/>
<keyword evidence="2 5" id="KW-0808">Transferase</keyword>
<dbReference type="EMBL" id="CP007139">
    <property type="protein sequence ID" value="AIE87590.1"/>
    <property type="molecule type" value="Genomic_DNA"/>
</dbReference>
<dbReference type="KEGG" id="fgi:OP10G_4222"/>
<dbReference type="InterPro" id="IPR010383">
    <property type="entry name" value="Glyco_hydrolase_94_b-supersand"/>
</dbReference>
<dbReference type="RefSeq" id="WP_025228516.1">
    <property type="nucleotide sequence ID" value="NZ_CP007139.1"/>
</dbReference>
<dbReference type="AlphaFoldDB" id="A0A068NXU7"/>
<evidence type="ECO:0000259" key="3">
    <source>
        <dbReference type="Pfam" id="PF06165"/>
    </source>
</evidence>
<keyword evidence="1" id="KW-0328">Glycosyltransferase</keyword>
<dbReference type="InterPro" id="IPR011013">
    <property type="entry name" value="Gal_mutarotase_sf_dom"/>
</dbReference>
<dbReference type="SMART" id="SM01068">
    <property type="entry name" value="CBM_X"/>
    <property type="match status" value="1"/>
</dbReference>
<evidence type="ECO:0000256" key="2">
    <source>
        <dbReference type="ARBA" id="ARBA00022679"/>
    </source>
</evidence>
<sequence length="728" mass="81613">MLDDALRPAATEAGCSGRRFPNPYGYFEGGTGAFVVTDVLTPRPWANVMSNDKYGVVVSQAGGGFSWADNCQLYRLSRWEQDLVQDAYGRFIYVQDLDRPDELWSTTYQPTRHRAELEEVRHDLGATTFTRRFMGLETRHTVFVPRDDCAEVWIVEIENLTEKPRRLQLGSYLEWHLGGIGDWHREFHRLFMESRAQGNTLVAWKHPGLVEHRRTEMAEPERAFISWSGVEEVRWVTDKQAWLGREGSTSAPEAMYREVETSRTARWDDPVAGGLATLELAPGETRTIVLTLGAAPTEAEALTLAAKYDEASARAELTATVDGWRERCAAMNVQTGDEAIDLMCNTWLPYQAVAGRLLAKCAYYQQGGAYGYRDQLQDSLMLLQSEPETTLLQLGRHAEAMYEDGGVRHWWHPGTDIFVHSHHSDTCLWLAYGTLAYLDATGNIAALDNEYAFLNRQTEKPGERGSLLAHCRRGIDRALSRRSERGLPLIGAGDWNDGLSHAGIDGKGESVWLAMFLYDILKRFAPILEGSIAERYEREAEALRAAVNEHAWDGEWYIGGTRDDGKPFGSHVCEEGKIFLNPQTWAVISGIAPPDRAARAMQSVREHLVTDFGALLLRPAFSKVDPYIGYITRYAPGLRENGGVYSHASTWAIWAFAKMGDDATARQIYRGMLPLLRAQEDSELYAAEPYVMPGNVDGPDSPYAGRAGWTWYTGSAAWMVRVARMLSS</sequence>
<evidence type="ECO:0000313" key="5">
    <source>
        <dbReference type="EMBL" id="AIE87590.1"/>
    </source>
</evidence>
<dbReference type="InterPro" id="IPR008928">
    <property type="entry name" value="6-hairpin_glycosidase_sf"/>
</dbReference>
<dbReference type="OrthoDB" id="9769991at2"/>
<dbReference type="SUPFAM" id="SSF48208">
    <property type="entry name" value="Six-hairpin glycosidases"/>
    <property type="match status" value="1"/>
</dbReference>
<evidence type="ECO:0000259" key="4">
    <source>
        <dbReference type="Pfam" id="PF17167"/>
    </source>
</evidence>
<dbReference type="PANTHER" id="PTHR37469:SF2">
    <property type="entry name" value="CELLOBIONIC ACID PHOSPHORYLASE"/>
    <property type="match status" value="1"/>
</dbReference>
<gene>
    <name evidence="5" type="ORF">OP10G_4222</name>
</gene>
<dbReference type="InterPro" id="IPR052047">
    <property type="entry name" value="GH94_Enzymes"/>
</dbReference>
<dbReference type="Pfam" id="PF06165">
    <property type="entry name" value="GH94_b-supersand"/>
    <property type="match status" value="1"/>
</dbReference>
<proteinExistence type="predicted"/>
<dbReference type="STRING" id="661478.OP10G_4222"/>
<evidence type="ECO:0000313" key="6">
    <source>
        <dbReference type="Proteomes" id="UP000027982"/>
    </source>
</evidence>
<reference evidence="5 6" key="1">
    <citation type="journal article" date="2014" name="PLoS ONE">
        <title>The first complete genome sequence of the class fimbriimonadia in the phylum armatimonadetes.</title>
        <authorList>
            <person name="Hu Z.Y."/>
            <person name="Wang Y.Z."/>
            <person name="Im W.T."/>
            <person name="Wang S.Y."/>
            <person name="Zhao G.P."/>
            <person name="Zheng H.J."/>
            <person name="Quan Z.X."/>
        </authorList>
    </citation>
    <scope>NUCLEOTIDE SEQUENCE [LARGE SCALE GENOMIC DNA]</scope>
    <source>
        <strain evidence="5">Gsoil 348</strain>
    </source>
</reference>
<name>A0A068NXU7_FIMGI</name>
<accession>A0A068NXU7</accession>
<dbReference type="GO" id="GO:0030246">
    <property type="term" value="F:carbohydrate binding"/>
    <property type="evidence" value="ECO:0007669"/>
    <property type="project" value="InterPro"/>
</dbReference>
<dbReference type="InterPro" id="IPR037018">
    <property type="entry name" value="GH65_N"/>
</dbReference>
<dbReference type="Proteomes" id="UP000027982">
    <property type="component" value="Chromosome"/>
</dbReference>
<dbReference type="Pfam" id="PF17167">
    <property type="entry name" value="Glyco_hydro_94"/>
    <property type="match status" value="1"/>
</dbReference>
<dbReference type="GO" id="GO:0005975">
    <property type="term" value="P:carbohydrate metabolic process"/>
    <property type="evidence" value="ECO:0007669"/>
    <property type="project" value="InterPro"/>
</dbReference>
<feature type="domain" description="Glycosyl hydrolase 94 supersandwich" evidence="3">
    <location>
        <begin position="36"/>
        <end position="310"/>
    </location>
</feature>
<evidence type="ECO:0000256" key="1">
    <source>
        <dbReference type="ARBA" id="ARBA00022676"/>
    </source>
</evidence>